<organism evidence="2 3">
    <name type="scientific">Senna tora</name>
    <dbReference type="NCBI Taxonomy" id="362788"/>
    <lineage>
        <taxon>Eukaryota</taxon>
        <taxon>Viridiplantae</taxon>
        <taxon>Streptophyta</taxon>
        <taxon>Embryophyta</taxon>
        <taxon>Tracheophyta</taxon>
        <taxon>Spermatophyta</taxon>
        <taxon>Magnoliopsida</taxon>
        <taxon>eudicotyledons</taxon>
        <taxon>Gunneridae</taxon>
        <taxon>Pentapetalae</taxon>
        <taxon>rosids</taxon>
        <taxon>fabids</taxon>
        <taxon>Fabales</taxon>
        <taxon>Fabaceae</taxon>
        <taxon>Caesalpinioideae</taxon>
        <taxon>Cassia clade</taxon>
        <taxon>Senna</taxon>
    </lineage>
</organism>
<evidence type="ECO:0000313" key="3">
    <source>
        <dbReference type="Proteomes" id="UP000634136"/>
    </source>
</evidence>
<sequence length="30" mass="3468">MDTSRGGATGKEGTRHWDRKHRVRIINAFN</sequence>
<reference evidence="2" key="1">
    <citation type="submission" date="2020-09" db="EMBL/GenBank/DDBJ databases">
        <title>Genome-Enabled Discovery of Anthraquinone Biosynthesis in Senna tora.</title>
        <authorList>
            <person name="Kang S.-H."/>
            <person name="Pandey R.P."/>
            <person name="Lee C.-M."/>
            <person name="Sim J.-S."/>
            <person name="Jeong J.-T."/>
            <person name="Choi B.-S."/>
            <person name="Jung M."/>
            <person name="Ginzburg D."/>
            <person name="Zhao K."/>
            <person name="Won S.Y."/>
            <person name="Oh T.-J."/>
            <person name="Yu Y."/>
            <person name="Kim N.-H."/>
            <person name="Lee O.R."/>
            <person name="Lee T.-H."/>
            <person name="Bashyal P."/>
            <person name="Kim T.-S."/>
            <person name="Lee W.-H."/>
            <person name="Kawkins C."/>
            <person name="Kim C.-K."/>
            <person name="Kim J.S."/>
            <person name="Ahn B.O."/>
            <person name="Rhee S.Y."/>
            <person name="Sohng J.K."/>
        </authorList>
    </citation>
    <scope>NUCLEOTIDE SEQUENCE</scope>
    <source>
        <tissue evidence="2">Leaf</tissue>
    </source>
</reference>
<evidence type="ECO:0000256" key="1">
    <source>
        <dbReference type="SAM" id="MobiDB-lite"/>
    </source>
</evidence>
<dbReference type="Proteomes" id="UP000634136">
    <property type="component" value="Unassembled WGS sequence"/>
</dbReference>
<feature type="region of interest" description="Disordered" evidence="1">
    <location>
        <begin position="1"/>
        <end position="20"/>
    </location>
</feature>
<name>A0A834WDS1_9FABA</name>
<dbReference type="EMBL" id="JAAIUW010000008">
    <property type="protein sequence ID" value="KAF7818827.1"/>
    <property type="molecule type" value="Genomic_DNA"/>
</dbReference>
<accession>A0A834WDS1</accession>
<keyword evidence="3" id="KW-1185">Reference proteome</keyword>
<protein>
    <submittedName>
        <fullName evidence="2">Uncharacterized protein</fullName>
    </submittedName>
</protein>
<proteinExistence type="predicted"/>
<dbReference type="AlphaFoldDB" id="A0A834WDS1"/>
<evidence type="ECO:0000313" key="2">
    <source>
        <dbReference type="EMBL" id="KAF7818827.1"/>
    </source>
</evidence>
<gene>
    <name evidence="2" type="ORF">G2W53_024282</name>
</gene>
<comment type="caution">
    <text evidence="2">The sequence shown here is derived from an EMBL/GenBank/DDBJ whole genome shotgun (WGS) entry which is preliminary data.</text>
</comment>